<accession>A0AAV7T346</accession>
<organism evidence="2 3">
    <name type="scientific">Pleurodeles waltl</name>
    <name type="common">Iberian ribbed newt</name>
    <dbReference type="NCBI Taxonomy" id="8319"/>
    <lineage>
        <taxon>Eukaryota</taxon>
        <taxon>Metazoa</taxon>
        <taxon>Chordata</taxon>
        <taxon>Craniata</taxon>
        <taxon>Vertebrata</taxon>
        <taxon>Euteleostomi</taxon>
        <taxon>Amphibia</taxon>
        <taxon>Batrachia</taxon>
        <taxon>Caudata</taxon>
        <taxon>Salamandroidea</taxon>
        <taxon>Salamandridae</taxon>
        <taxon>Pleurodelinae</taxon>
        <taxon>Pleurodeles</taxon>
    </lineage>
</organism>
<dbReference type="Proteomes" id="UP001066276">
    <property type="component" value="Chromosome 4_1"/>
</dbReference>
<sequence length="105" mass="11238">MLLGPCLKRRSRHGVRSPPFPGGDREPWESGASPRRGQRLEAPACRALRRAGPWVLNFTTAPARRCREHRDCWRGAAERNAVTGCPPGGGPSAGDQGERGVVGGA</sequence>
<proteinExistence type="predicted"/>
<evidence type="ECO:0000313" key="3">
    <source>
        <dbReference type="Proteomes" id="UP001066276"/>
    </source>
</evidence>
<dbReference type="EMBL" id="JANPWB010000007">
    <property type="protein sequence ID" value="KAJ1170417.1"/>
    <property type="molecule type" value="Genomic_DNA"/>
</dbReference>
<feature type="region of interest" description="Disordered" evidence="1">
    <location>
        <begin position="1"/>
        <end position="40"/>
    </location>
</feature>
<dbReference type="AlphaFoldDB" id="A0AAV7T346"/>
<gene>
    <name evidence="2" type="ORF">NDU88_002294</name>
</gene>
<evidence type="ECO:0000313" key="2">
    <source>
        <dbReference type="EMBL" id="KAJ1170417.1"/>
    </source>
</evidence>
<keyword evidence="3" id="KW-1185">Reference proteome</keyword>
<feature type="region of interest" description="Disordered" evidence="1">
    <location>
        <begin position="79"/>
        <end position="105"/>
    </location>
</feature>
<evidence type="ECO:0000256" key="1">
    <source>
        <dbReference type="SAM" id="MobiDB-lite"/>
    </source>
</evidence>
<protein>
    <submittedName>
        <fullName evidence="2">Uncharacterized protein</fullName>
    </submittedName>
</protein>
<name>A0AAV7T346_PLEWA</name>
<reference evidence="2" key="1">
    <citation type="journal article" date="2022" name="bioRxiv">
        <title>Sequencing and chromosome-scale assembly of the giantPleurodeles waltlgenome.</title>
        <authorList>
            <person name="Brown T."/>
            <person name="Elewa A."/>
            <person name="Iarovenko S."/>
            <person name="Subramanian E."/>
            <person name="Araus A.J."/>
            <person name="Petzold A."/>
            <person name="Susuki M."/>
            <person name="Suzuki K.-i.T."/>
            <person name="Hayashi T."/>
            <person name="Toyoda A."/>
            <person name="Oliveira C."/>
            <person name="Osipova E."/>
            <person name="Leigh N.D."/>
            <person name="Simon A."/>
            <person name="Yun M.H."/>
        </authorList>
    </citation>
    <scope>NUCLEOTIDE SEQUENCE</scope>
    <source>
        <strain evidence="2">20211129_DDA</strain>
        <tissue evidence="2">Liver</tissue>
    </source>
</reference>
<comment type="caution">
    <text evidence="2">The sequence shown here is derived from an EMBL/GenBank/DDBJ whole genome shotgun (WGS) entry which is preliminary data.</text>
</comment>